<evidence type="ECO:0000313" key="2">
    <source>
        <dbReference type="EMBL" id="ESK89738.1"/>
    </source>
</evidence>
<dbReference type="EMBL" id="AWSO01000525">
    <property type="protein sequence ID" value="ESK89738.1"/>
    <property type="molecule type" value="Genomic_DNA"/>
</dbReference>
<reference evidence="2 3" key="1">
    <citation type="journal article" date="2014" name="BMC Genomics">
        <title>Genome and secretome analysis of the hemibiotrophic fungal pathogen, Moniliophthora roreri, which causes frosty pod rot disease of cacao: mechanisms of the biotrophic and necrotrophic phases.</title>
        <authorList>
            <person name="Meinhardt L.W."/>
            <person name="Costa G.G.L."/>
            <person name="Thomazella D.P.T."/>
            <person name="Teixeira P.J.P.L."/>
            <person name="Carazzolle M.F."/>
            <person name="Schuster S.C."/>
            <person name="Carlson J.E."/>
            <person name="Guiltinan M.J."/>
            <person name="Mieczkowski P."/>
            <person name="Farmer A."/>
            <person name="Ramaraj T."/>
            <person name="Crozier J."/>
            <person name="Davis R.E."/>
            <person name="Shao J."/>
            <person name="Melnick R.L."/>
            <person name="Pereira G.A.G."/>
            <person name="Bailey B.A."/>
        </authorList>
    </citation>
    <scope>NUCLEOTIDE SEQUENCE [LARGE SCALE GENOMIC DNA]</scope>
    <source>
        <strain evidence="2 3">MCA 2997</strain>
    </source>
</reference>
<protein>
    <submittedName>
        <fullName evidence="2">Uncharacterized protein</fullName>
    </submittedName>
</protein>
<keyword evidence="3" id="KW-1185">Reference proteome</keyword>
<dbReference type="Proteomes" id="UP000017559">
    <property type="component" value="Unassembled WGS sequence"/>
</dbReference>
<evidence type="ECO:0000313" key="3">
    <source>
        <dbReference type="Proteomes" id="UP000017559"/>
    </source>
</evidence>
<gene>
    <name evidence="2" type="ORF">Moror_16879</name>
</gene>
<sequence>MSTTTPTTAATTAAAAALSAPPAGTRLYRNVKISLIVIFLDSPAAAPPAPKTRNGGRKSNGTPEGVAPSKKRKTDTGSEVAPSYCKSVWAHVGGQYGLSITEFSHLPGFAASIPKENSRIYTLPTNTLVEIMINLEKARNAAGVGTYYRIIDTKEATKVLLFHNIIPQIVSLFEPAVVSVPESTILGGTANTDALDPRGFADIRIFTLAGVTVILVELKRCIIATDGLVQLLRQMITVRESNRRRGIDGKVVGILSDGNYFLFTSLGSHKDAIFKCEVEYQLNADDYDRFSVGIQLVICHIFTIILDSLVGAVRAVAAISKRRSKDDALEINSIAYLENHAQEMIGEQSGESMLPTHDSFEGYESLGNALASVGEILSLCPSENEVESVKAMAELKQLVISLGIMIPGANIKALSQPEARYLRVKLGVKRFRTQREIDWRLFAALQRCKDGSMDGILLRVDNDQILEVPSEALHTWLKVDPDVEQHLQQAFIHTREQLRKIQPVKLGSLITISLGIFLDL</sequence>
<evidence type="ECO:0000256" key="1">
    <source>
        <dbReference type="SAM" id="MobiDB-lite"/>
    </source>
</evidence>
<dbReference type="KEGG" id="mrr:Moror_16879"/>
<name>V2WSC3_MONRO</name>
<proteinExistence type="predicted"/>
<dbReference type="HOGENOM" id="CLU_523843_0_0_1"/>
<organism evidence="2 3">
    <name type="scientific">Moniliophthora roreri (strain MCA 2997)</name>
    <name type="common">Cocoa frosty pod rot fungus</name>
    <name type="synonym">Crinipellis roreri</name>
    <dbReference type="NCBI Taxonomy" id="1381753"/>
    <lineage>
        <taxon>Eukaryota</taxon>
        <taxon>Fungi</taxon>
        <taxon>Dikarya</taxon>
        <taxon>Basidiomycota</taxon>
        <taxon>Agaricomycotina</taxon>
        <taxon>Agaricomycetes</taxon>
        <taxon>Agaricomycetidae</taxon>
        <taxon>Agaricales</taxon>
        <taxon>Marasmiineae</taxon>
        <taxon>Marasmiaceae</taxon>
        <taxon>Moniliophthora</taxon>
    </lineage>
</organism>
<feature type="region of interest" description="Disordered" evidence="1">
    <location>
        <begin position="47"/>
        <end position="79"/>
    </location>
</feature>
<dbReference type="OrthoDB" id="10454610at2759"/>
<comment type="caution">
    <text evidence="2">The sequence shown here is derived from an EMBL/GenBank/DDBJ whole genome shotgun (WGS) entry which is preliminary data.</text>
</comment>
<dbReference type="AlphaFoldDB" id="V2WSC3"/>
<accession>V2WSC3</accession>